<comment type="subcellular location">
    <subcellularLocation>
        <location evidence="1">Cell inner membrane</location>
        <topology evidence="1">Multi-pass membrane protein</topology>
    </subcellularLocation>
    <subcellularLocation>
        <location evidence="10">Cell membrane</location>
        <topology evidence="10">Multi-pass membrane protein</topology>
    </subcellularLocation>
</comment>
<protein>
    <recommendedName>
        <fullName evidence="8">Histidine/lysine/arginine/ornithine transport system permease protein HisM</fullName>
    </recommendedName>
</protein>
<feature type="transmembrane region" description="Helical" evidence="10">
    <location>
        <begin position="53"/>
        <end position="74"/>
    </location>
</feature>
<dbReference type="CDD" id="cd06261">
    <property type="entry name" value="TM_PBP2"/>
    <property type="match status" value="1"/>
</dbReference>
<dbReference type="AlphaFoldDB" id="A0A437RI11"/>
<proteinExistence type="inferred from homology"/>
<dbReference type="OrthoDB" id="7026155at2"/>
<dbReference type="GO" id="GO:0043190">
    <property type="term" value="C:ATP-binding cassette (ABC) transporter complex"/>
    <property type="evidence" value="ECO:0007669"/>
    <property type="project" value="InterPro"/>
</dbReference>
<evidence type="ECO:0000256" key="6">
    <source>
        <dbReference type="ARBA" id="ARBA00022989"/>
    </source>
</evidence>
<feature type="transmembrane region" description="Helical" evidence="10">
    <location>
        <begin position="160"/>
        <end position="183"/>
    </location>
</feature>
<feature type="transmembrane region" description="Helical" evidence="10">
    <location>
        <begin position="86"/>
        <end position="109"/>
    </location>
</feature>
<evidence type="ECO:0000256" key="7">
    <source>
        <dbReference type="ARBA" id="ARBA00023136"/>
    </source>
</evidence>
<dbReference type="GO" id="GO:0006865">
    <property type="term" value="P:amino acid transport"/>
    <property type="evidence" value="ECO:0007669"/>
    <property type="project" value="TreeGrafter"/>
</dbReference>
<dbReference type="PANTHER" id="PTHR30450:SF2">
    <property type="entry name" value="ABC TRANSPORTER PERMEASE PROTEIN"/>
    <property type="match status" value="1"/>
</dbReference>
<dbReference type="Pfam" id="PF00528">
    <property type="entry name" value="BPD_transp_1"/>
    <property type="match status" value="1"/>
</dbReference>
<dbReference type="PANTHER" id="PTHR30450">
    <property type="entry name" value="ABC TRANSPORTER PERMEASE"/>
    <property type="match status" value="1"/>
</dbReference>
<reference evidence="12 13" key="1">
    <citation type="submission" date="2019-01" db="EMBL/GenBank/DDBJ databases">
        <authorList>
            <person name="Chen W.-M."/>
        </authorList>
    </citation>
    <scope>NUCLEOTIDE SEQUENCE [LARGE SCALE GENOMIC DNA]</scope>
    <source>
        <strain evidence="12 13">KYPY4</strain>
    </source>
</reference>
<evidence type="ECO:0000256" key="1">
    <source>
        <dbReference type="ARBA" id="ARBA00004429"/>
    </source>
</evidence>
<evidence type="ECO:0000313" key="12">
    <source>
        <dbReference type="EMBL" id="RVU46403.1"/>
    </source>
</evidence>
<keyword evidence="5 10" id="KW-0812">Transmembrane</keyword>
<dbReference type="SUPFAM" id="SSF161098">
    <property type="entry name" value="MetI-like"/>
    <property type="match status" value="1"/>
</dbReference>
<evidence type="ECO:0000256" key="8">
    <source>
        <dbReference type="ARBA" id="ARBA00039779"/>
    </source>
</evidence>
<dbReference type="EMBL" id="SACR01000003">
    <property type="protein sequence ID" value="RVU46403.1"/>
    <property type="molecule type" value="Genomic_DNA"/>
</dbReference>
<comment type="caution">
    <text evidence="12">The sequence shown here is derived from an EMBL/GenBank/DDBJ whole genome shotgun (WGS) entry which is preliminary data.</text>
</comment>
<keyword evidence="6 10" id="KW-1133">Transmembrane helix</keyword>
<evidence type="ECO:0000256" key="2">
    <source>
        <dbReference type="ARBA" id="ARBA00010072"/>
    </source>
</evidence>
<accession>A0A437RI11</accession>
<feature type="transmembrane region" description="Helical" evidence="10">
    <location>
        <begin position="20"/>
        <end position="41"/>
    </location>
</feature>
<dbReference type="InterPro" id="IPR000515">
    <property type="entry name" value="MetI-like"/>
</dbReference>
<evidence type="ECO:0000313" key="13">
    <source>
        <dbReference type="Proteomes" id="UP000285575"/>
    </source>
</evidence>
<dbReference type="NCBIfam" id="TIGR01726">
    <property type="entry name" value="HEQRo_perm_3TM"/>
    <property type="match status" value="1"/>
</dbReference>
<keyword evidence="3 10" id="KW-0813">Transport</keyword>
<evidence type="ECO:0000256" key="3">
    <source>
        <dbReference type="ARBA" id="ARBA00022448"/>
    </source>
</evidence>
<dbReference type="PROSITE" id="PS50928">
    <property type="entry name" value="ABC_TM1"/>
    <property type="match status" value="1"/>
</dbReference>
<keyword evidence="7 10" id="KW-0472">Membrane</keyword>
<evidence type="ECO:0000256" key="5">
    <source>
        <dbReference type="ARBA" id="ARBA00022692"/>
    </source>
</evidence>
<organism evidence="12 13">
    <name type="scientific">Rubrivivax rivuli</name>
    <dbReference type="NCBI Taxonomy" id="1862385"/>
    <lineage>
        <taxon>Bacteria</taxon>
        <taxon>Pseudomonadati</taxon>
        <taxon>Pseudomonadota</taxon>
        <taxon>Betaproteobacteria</taxon>
        <taxon>Burkholderiales</taxon>
        <taxon>Sphaerotilaceae</taxon>
        <taxon>Rubrivivax</taxon>
    </lineage>
</organism>
<keyword evidence="4" id="KW-1003">Cell membrane</keyword>
<keyword evidence="13" id="KW-1185">Reference proteome</keyword>
<dbReference type="InterPro" id="IPR051322">
    <property type="entry name" value="AA_ABC_Transporter_Permease"/>
</dbReference>
<comment type="subunit">
    <text evidence="9">The HisPMQJ complex is composed of two ATP-binding proteins (HisP), two transmembrane proteins (HisM and HisQ) and a solute-binding protein (HisJ). The HisPMQ-ArgT complex is composed of two ATP-binding proteins (HisP), two transmembrane proteins (HisM and HisQ) and a solute-binding protein (ArgT).</text>
</comment>
<comment type="similarity">
    <text evidence="2">Belongs to the binding-protein-dependent transport system permease family. HisMQ subfamily.</text>
</comment>
<name>A0A437RI11_9BURK</name>
<evidence type="ECO:0000256" key="4">
    <source>
        <dbReference type="ARBA" id="ARBA00022475"/>
    </source>
</evidence>
<feature type="domain" description="ABC transmembrane type-1" evidence="11">
    <location>
        <begin position="17"/>
        <end position="214"/>
    </location>
</feature>
<dbReference type="Proteomes" id="UP000285575">
    <property type="component" value="Unassembled WGS sequence"/>
</dbReference>
<gene>
    <name evidence="12" type="ORF">EOE66_11255</name>
</gene>
<evidence type="ECO:0000256" key="10">
    <source>
        <dbReference type="RuleBase" id="RU363032"/>
    </source>
</evidence>
<dbReference type="InterPro" id="IPR010065">
    <property type="entry name" value="AA_ABC_transptr_permease_3TM"/>
</dbReference>
<sequence>MQWATIAEALPQYAAGAWLTLQLLVAALLLGGLMAVPLAVARGARSRWVRGPVWCFTYAVRGTPLLVQLFLLYYGLAQFEAVRESIFWPWLRSASFCAVLAFAINTCAYTTEIFHGALRAVPAGEIEAGRALGMSRWVLLRRIVLPSALRRALPAYGNEVVLMLHGTALASVVTLAELTGAAREFNNVHYLPFEAFLTAAVFYLLITGVLVALFHAAERRWLHPMQRNA</sequence>
<feature type="transmembrane region" description="Helical" evidence="10">
    <location>
        <begin position="195"/>
        <end position="217"/>
    </location>
</feature>
<evidence type="ECO:0000259" key="11">
    <source>
        <dbReference type="PROSITE" id="PS50928"/>
    </source>
</evidence>
<dbReference type="InterPro" id="IPR035906">
    <property type="entry name" value="MetI-like_sf"/>
</dbReference>
<dbReference type="Gene3D" id="1.10.3720.10">
    <property type="entry name" value="MetI-like"/>
    <property type="match status" value="1"/>
</dbReference>
<dbReference type="GO" id="GO:0022857">
    <property type="term" value="F:transmembrane transporter activity"/>
    <property type="evidence" value="ECO:0007669"/>
    <property type="project" value="InterPro"/>
</dbReference>
<evidence type="ECO:0000256" key="9">
    <source>
        <dbReference type="ARBA" id="ARBA00046835"/>
    </source>
</evidence>
<dbReference type="RefSeq" id="WP_128228766.1">
    <property type="nucleotide sequence ID" value="NZ_SACR01000003.1"/>
</dbReference>